<dbReference type="Pfam" id="PF12988">
    <property type="entry name" value="TraQ_transposon"/>
    <property type="match status" value="1"/>
</dbReference>
<feature type="region of interest" description="Disordered" evidence="1">
    <location>
        <begin position="149"/>
        <end position="172"/>
    </location>
</feature>
<accession>A0A6I1BUM5</accession>
<protein>
    <submittedName>
        <fullName evidence="5">DUF3872 domain-containing protein</fullName>
    </submittedName>
</protein>
<dbReference type="EMBL" id="WCZY01000003">
    <property type="protein sequence ID" value="KAB6696103.1"/>
    <property type="molecule type" value="Genomic_DNA"/>
</dbReference>
<sequence>MNMNRLNNRTKTKRNMVKSLATFCLGLLAFGFASCDDELDVMQAYPFTVETMPVPKELKQGETAEIRCELVCEGEFDGAVYTIRYFQYDGEGTLKLDNGLVLQPNDRYLLENGKFRLYYTSECDESQSLTITVEDNFGNAFEWEVEFNNDTDTEDIPSGADTSAMMKGGGYQ</sequence>
<evidence type="ECO:0000313" key="4">
    <source>
        <dbReference type="EMBL" id="KAB6696103.1"/>
    </source>
</evidence>
<evidence type="ECO:0000313" key="5">
    <source>
        <dbReference type="EMBL" id="KAB6702982.1"/>
    </source>
</evidence>
<organism evidence="5 6">
    <name type="scientific">Phocaeicola vulgatus</name>
    <name type="common">Bacteroides vulgatus</name>
    <dbReference type="NCBI Taxonomy" id="821"/>
    <lineage>
        <taxon>Bacteria</taxon>
        <taxon>Pseudomonadati</taxon>
        <taxon>Bacteroidota</taxon>
        <taxon>Bacteroidia</taxon>
        <taxon>Bacteroidales</taxon>
        <taxon>Bacteroidaceae</taxon>
        <taxon>Phocaeicola</taxon>
    </lineage>
</organism>
<dbReference type="InterPro" id="IPR038707">
    <property type="entry name" value="TraQ_sf"/>
</dbReference>
<evidence type="ECO:0000313" key="7">
    <source>
        <dbReference type="Proteomes" id="UP000470777"/>
    </source>
</evidence>
<gene>
    <name evidence="5" type="ORF">GAY17_03705</name>
    <name evidence="3" type="ORF">GAZ76_04360</name>
    <name evidence="4" type="ORF">GAZ92_03790</name>
</gene>
<keyword evidence="2" id="KW-0732">Signal</keyword>
<feature type="chain" id="PRO_5044633331" evidence="2">
    <location>
        <begin position="36"/>
        <end position="172"/>
    </location>
</feature>
<dbReference type="Gene3D" id="2.60.40.2410">
    <property type="entry name" value="Uncharacterised protein PF12988, DUF3872"/>
    <property type="match status" value="1"/>
</dbReference>
<dbReference type="AlphaFoldDB" id="A0A6I1BUM5"/>
<dbReference type="Proteomes" id="UP000470952">
    <property type="component" value="Unassembled WGS sequence"/>
</dbReference>
<dbReference type="Proteomes" id="UP000437380">
    <property type="component" value="Unassembled WGS sequence"/>
</dbReference>
<dbReference type="Proteomes" id="UP000470777">
    <property type="component" value="Unassembled WGS sequence"/>
</dbReference>
<evidence type="ECO:0000256" key="2">
    <source>
        <dbReference type="SAM" id="SignalP"/>
    </source>
</evidence>
<dbReference type="EMBL" id="WCZV01000003">
    <property type="protein sequence ID" value="KAB6702982.1"/>
    <property type="molecule type" value="Genomic_DNA"/>
</dbReference>
<comment type="caution">
    <text evidence="5">The sequence shown here is derived from an EMBL/GenBank/DDBJ whole genome shotgun (WGS) entry which is preliminary data.</text>
</comment>
<dbReference type="InterPro" id="IPR024355">
    <property type="entry name" value="TraQ_bacteroidetes"/>
</dbReference>
<name>A0A6I1BUM5_PHOVU</name>
<dbReference type="RefSeq" id="WP_130085096.1">
    <property type="nucleotide sequence ID" value="NZ_RCXY01000004.1"/>
</dbReference>
<evidence type="ECO:0000313" key="6">
    <source>
        <dbReference type="Proteomes" id="UP000437380"/>
    </source>
</evidence>
<dbReference type="PROSITE" id="PS51257">
    <property type="entry name" value="PROKAR_LIPOPROTEIN"/>
    <property type="match status" value="1"/>
</dbReference>
<proteinExistence type="predicted"/>
<evidence type="ECO:0000313" key="3">
    <source>
        <dbReference type="EMBL" id="KAB6662667.1"/>
    </source>
</evidence>
<dbReference type="EMBL" id="WDAG01000003">
    <property type="protein sequence ID" value="KAB6662667.1"/>
    <property type="molecule type" value="Genomic_DNA"/>
</dbReference>
<feature type="signal peptide" evidence="2">
    <location>
        <begin position="1"/>
        <end position="35"/>
    </location>
</feature>
<evidence type="ECO:0000313" key="8">
    <source>
        <dbReference type="Proteomes" id="UP000470952"/>
    </source>
</evidence>
<evidence type="ECO:0000256" key="1">
    <source>
        <dbReference type="SAM" id="MobiDB-lite"/>
    </source>
</evidence>
<reference evidence="6 7" key="1">
    <citation type="journal article" date="2019" name="Nat. Med.">
        <title>A library of human gut bacterial isolates paired with longitudinal multiomics data enables mechanistic microbiome research.</title>
        <authorList>
            <person name="Poyet M."/>
            <person name="Groussin M."/>
            <person name="Gibbons S.M."/>
            <person name="Avila-Pacheco J."/>
            <person name="Jiang X."/>
            <person name="Kearney S.M."/>
            <person name="Perrotta A.R."/>
            <person name="Berdy B."/>
            <person name="Zhao S."/>
            <person name="Lieberman T.D."/>
            <person name="Swanson P.K."/>
            <person name="Smith M."/>
            <person name="Roesemann S."/>
            <person name="Alexander J.E."/>
            <person name="Rich S.A."/>
            <person name="Livny J."/>
            <person name="Vlamakis H."/>
            <person name="Clish C."/>
            <person name="Bullock K."/>
            <person name="Deik A."/>
            <person name="Scott J."/>
            <person name="Pierce K.A."/>
            <person name="Xavier R.J."/>
            <person name="Alm E.J."/>
        </authorList>
    </citation>
    <scope>NUCLEOTIDE SEQUENCE [LARGE SCALE GENOMIC DNA]</scope>
    <source>
        <strain evidence="5 6">BIOML-A82</strain>
        <strain evidence="4 7">BIOML-A85</strain>
        <strain evidence="3 8">BIOML-A93</strain>
    </source>
</reference>